<feature type="chain" id="PRO_5045798684" evidence="1">
    <location>
        <begin position="21"/>
        <end position="182"/>
    </location>
</feature>
<protein>
    <submittedName>
        <fullName evidence="2">Uncharacterized protein</fullName>
    </submittedName>
</protein>
<feature type="signal peptide" evidence="1">
    <location>
        <begin position="1"/>
        <end position="20"/>
    </location>
</feature>
<evidence type="ECO:0000256" key="1">
    <source>
        <dbReference type="SAM" id="SignalP"/>
    </source>
</evidence>
<name>A0ABT0DUB9_9SPHN</name>
<comment type="caution">
    <text evidence="2">The sequence shown here is derived from an EMBL/GenBank/DDBJ whole genome shotgun (WGS) entry which is preliminary data.</text>
</comment>
<reference evidence="2 3" key="1">
    <citation type="submission" date="2022-04" db="EMBL/GenBank/DDBJ databases">
        <authorList>
            <person name="Huq M.A."/>
        </authorList>
    </citation>
    <scope>NUCLEOTIDE SEQUENCE [LARGE SCALE GENOMIC DNA]</scope>
    <source>
        <strain evidence="2 3">MAH-33</strain>
    </source>
</reference>
<dbReference type="RefSeq" id="WP_247230288.1">
    <property type="nucleotide sequence ID" value="NZ_JALKHS010000006.1"/>
</dbReference>
<evidence type="ECO:0000313" key="3">
    <source>
        <dbReference type="Proteomes" id="UP001203512"/>
    </source>
</evidence>
<sequence length="182" mass="19975">MPFRLTLVILAGIGSGIATAKPISEQQAQALVEAGKDHLEINNLKKSTASPIGPTRAGMTKVIYETPTGGRFATYYLGAGGVLKEFVMNSPDLYPYTPVRDRRALITRLMQIAAPHGSQAERNWAANQLNAYWTQSVRPLPVRVGDYVFRGGTTRTGNGFHDTFWVVAADRGYTGLKYHPKH</sequence>
<proteinExistence type="predicted"/>
<accession>A0ABT0DUB9</accession>
<dbReference type="EMBL" id="JALKHS010000006">
    <property type="protein sequence ID" value="MCK0530702.1"/>
    <property type="molecule type" value="Genomic_DNA"/>
</dbReference>
<organism evidence="2 3">
    <name type="scientific">Sphingobium agri</name>
    <dbReference type="NCBI Taxonomy" id="2933566"/>
    <lineage>
        <taxon>Bacteria</taxon>
        <taxon>Pseudomonadati</taxon>
        <taxon>Pseudomonadota</taxon>
        <taxon>Alphaproteobacteria</taxon>
        <taxon>Sphingomonadales</taxon>
        <taxon>Sphingomonadaceae</taxon>
        <taxon>Sphingobium</taxon>
    </lineage>
</organism>
<keyword evidence="1" id="KW-0732">Signal</keyword>
<gene>
    <name evidence="2" type="ORF">MU848_03775</name>
</gene>
<dbReference type="Proteomes" id="UP001203512">
    <property type="component" value="Unassembled WGS sequence"/>
</dbReference>
<evidence type="ECO:0000313" key="2">
    <source>
        <dbReference type="EMBL" id="MCK0530702.1"/>
    </source>
</evidence>
<keyword evidence="3" id="KW-1185">Reference proteome</keyword>